<dbReference type="GO" id="GO:0061630">
    <property type="term" value="F:ubiquitin protein ligase activity"/>
    <property type="evidence" value="ECO:0007669"/>
    <property type="project" value="UniProtKB-EC"/>
</dbReference>
<feature type="domain" description="RING-type" evidence="27">
    <location>
        <begin position="852"/>
        <end position="897"/>
    </location>
</feature>
<keyword evidence="18 26" id="KW-0472">Membrane</keyword>
<dbReference type="PROSITE" id="PS50089">
    <property type="entry name" value="ZF_RING_2"/>
    <property type="match status" value="1"/>
</dbReference>
<evidence type="ECO:0000256" key="24">
    <source>
        <dbReference type="PROSITE-ProRule" id="PRU00175"/>
    </source>
</evidence>
<keyword evidence="6" id="KW-0963">Cytoplasm</keyword>
<evidence type="ECO:0000259" key="27">
    <source>
        <dbReference type="PROSITE" id="PS50089"/>
    </source>
</evidence>
<evidence type="ECO:0000256" key="19">
    <source>
        <dbReference type="ARBA" id="ARBA00038342"/>
    </source>
</evidence>
<keyword evidence="16 26" id="KW-1133">Transmembrane helix</keyword>
<name>A0AAG5D563_ANOAO</name>
<evidence type="ECO:0000256" key="20">
    <source>
        <dbReference type="ARBA" id="ARBA00060040"/>
    </source>
</evidence>
<dbReference type="InterPro" id="IPR017907">
    <property type="entry name" value="Znf_RING_CS"/>
</dbReference>
<keyword evidence="11" id="KW-0677">Repeat</keyword>
<dbReference type="GO" id="GO:0006915">
    <property type="term" value="P:apoptotic process"/>
    <property type="evidence" value="ECO:0007669"/>
    <property type="project" value="UniProtKB-KW"/>
</dbReference>
<evidence type="ECO:0000256" key="26">
    <source>
        <dbReference type="SAM" id="Phobius"/>
    </source>
</evidence>
<dbReference type="PROSITE" id="PS00518">
    <property type="entry name" value="ZF_RING_1"/>
    <property type="match status" value="1"/>
</dbReference>
<evidence type="ECO:0000256" key="13">
    <source>
        <dbReference type="ARBA" id="ARBA00022786"/>
    </source>
</evidence>
<dbReference type="GO" id="GO:0008270">
    <property type="term" value="F:zinc ion binding"/>
    <property type="evidence" value="ECO:0007669"/>
    <property type="project" value="UniProtKB-KW"/>
</dbReference>
<dbReference type="InterPro" id="IPR031127">
    <property type="entry name" value="E3_UB_ligase_RBR"/>
</dbReference>
<protein>
    <recommendedName>
        <fullName evidence="22">E3 ubiquitin-protein ligase RNF144B</fullName>
        <ecNumber evidence="5">2.3.2.31</ecNumber>
    </recommendedName>
    <alternativeName>
        <fullName evidence="23">RING finger protein 144B</fullName>
    </alternativeName>
</protein>
<evidence type="ECO:0000256" key="21">
    <source>
        <dbReference type="ARBA" id="ARBA00061765"/>
    </source>
</evidence>
<dbReference type="PANTHER" id="PTHR11685">
    <property type="entry name" value="RBR FAMILY RING FINGER AND IBR DOMAIN-CONTAINING"/>
    <property type="match status" value="1"/>
</dbReference>
<evidence type="ECO:0000256" key="1">
    <source>
        <dbReference type="ARBA" id="ARBA00001798"/>
    </source>
</evidence>
<dbReference type="EC" id="2.3.2.31" evidence="5"/>
<keyword evidence="12 24" id="KW-0863">Zinc-finger</keyword>
<dbReference type="InterPro" id="IPR001841">
    <property type="entry name" value="Znf_RING"/>
</dbReference>
<feature type="region of interest" description="Disordered" evidence="25">
    <location>
        <begin position="447"/>
        <end position="515"/>
    </location>
</feature>
<feature type="compositionally biased region" description="Low complexity" evidence="25">
    <location>
        <begin position="218"/>
        <end position="229"/>
    </location>
</feature>
<feature type="compositionally biased region" description="Low complexity" evidence="25">
    <location>
        <begin position="763"/>
        <end position="808"/>
    </location>
</feature>
<dbReference type="InterPro" id="IPR013083">
    <property type="entry name" value="Znf_RING/FYVE/PHD"/>
</dbReference>
<keyword evidence="10" id="KW-0479">Metal-binding</keyword>
<evidence type="ECO:0000313" key="30">
    <source>
        <dbReference type="Proteomes" id="UP000075880"/>
    </source>
</evidence>
<evidence type="ECO:0000256" key="17">
    <source>
        <dbReference type="ARBA" id="ARBA00023128"/>
    </source>
</evidence>
<dbReference type="CDD" id="cd20349">
    <property type="entry name" value="BRcat_RBR_RNF144"/>
    <property type="match status" value="1"/>
</dbReference>
<feature type="region of interest" description="Disordered" evidence="25">
    <location>
        <begin position="363"/>
        <end position="408"/>
    </location>
</feature>
<feature type="compositionally biased region" description="Polar residues" evidence="25">
    <location>
        <begin position="447"/>
        <end position="463"/>
    </location>
</feature>
<evidence type="ECO:0000256" key="7">
    <source>
        <dbReference type="ARBA" id="ARBA00022679"/>
    </source>
</evidence>
<evidence type="ECO:0000256" key="25">
    <source>
        <dbReference type="SAM" id="MobiDB-lite"/>
    </source>
</evidence>
<keyword evidence="14" id="KW-0862">Zinc</keyword>
<evidence type="ECO:0000256" key="5">
    <source>
        <dbReference type="ARBA" id="ARBA00012251"/>
    </source>
</evidence>
<dbReference type="GO" id="GO:0031966">
    <property type="term" value="C:mitochondrial membrane"/>
    <property type="evidence" value="ECO:0007669"/>
    <property type="project" value="UniProtKB-SubCell"/>
</dbReference>
<evidence type="ECO:0000313" key="29">
    <source>
        <dbReference type="EnsemblMetazoa" id="ENSAATROPP006286"/>
    </source>
</evidence>
<evidence type="ECO:0000256" key="10">
    <source>
        <dbReference type="ARBA" id="ARBA00022723"/>
    </source>
</evidence>
<reference evidence="29" key="1">
    <citation type="submission" date="2024-04" db="UniProtKB">
        <authorList>
            <consortium name="EnsemblMetazoa"/>
        </authorList>
    </citation>
    <scope>IDENTIFICATION</scope>
    <source>
        <strain evidence="29">EBRO</strain>
    </source>
</reference>
<evidence type="ECO:0000256" key="6">
    <source>
        <dbReference type="ARBA" id="ARBA00022490"/>
    </source>
</evidence>
<dbReference type="GO" id="GO:0016567">
    <property type="term" value="P:protein ubiquitination"/>
    <property type="evidence" value="ECO:0007669"/>
    <property type="project" value="InterPro"/>
</dbReference>
<dbReference type="SUPFAM" id="SSF57850">
    <property type="entry name" value="RING/U-box"/>
    <property type="match status" value="2"/>
</dbReference>
<evidence type="ECO:0000256" key="2">
    <source>
        <dbReference type="ARBA" id="ARBA00004304"/>
    </source>
</evidence>
<comment type="similarity">
    <text evidence="19">Belongs to the RBR family. RNF144 subfamily.</text>
</comment>
<evidence type="ECO:0000256" key="16">
    <source>
        <dbReference type="ARBA" id="ARBA00022989"/>
    </source>
</evidence>
<evidence type="ECO:0000256" key="18">
    <source>
        <dbReference type="ARBA" id="ARBA00023136"/>
    </source>
</evidence>
<evidence type="ECO:0000256" key="22">
    <source>
        <dbReference type="ARBA" id="ARBA00069720"/>
    </source>
</evidence>
<keyword evidence="15" id="KW-0832">Ubl conjugation</keyword>
<comment type="catalytic activity">
    <reaction evidence="1">
        <text>[E2 ubiquitin-conjugating enzyme]-S-ubiquitinyl-L-cysteine + [acceptor protein]-L-lysine = [E2 ubiquitin-conjugating enzyme]-L-cysteine + [acceptor protein]-N(6)-ubiquitinyl-L-lysine.</text>
        <dbReference type="EC" id="2.3.2.31"/>
    </reaction>
</comment>
<dbReference type="CDD" id="cd20352">
    <property type="entry name" value="Rcat_RBR_RNF144"/>
    <property type="match status" value="1"/>
</dbReference>
<dbReference type="SMART" id="SM00184">
    <property type="entry name" value="RING"/>
    <property type="match status" value="2"/>
</dbReference>
<keyword evidence="8 26" id="KW-0812">Transmembrane</keyword>
<dbReference type="Proteomes" id="UP000075880">
    <property type="component" value="Unassembled WGS sequence"/>
</dbReference>
<feature type="compositionally biased region" description="Pro residues" evidence="25">
    <location>
        <begin position="536"/>
        <end position="553"/>
    </location>
</feature>
<dbReference type="Gene3D" id="3.30.40.10">
    <property type="entry name" value="Zinc/RING finger domain, C3HC4 (zinc finger)"/>
    <property type="match status" value="1"/>
</dbReference>
<dbReference type="InterPro" id="IPR044066">
    <property type="entry name" value="TRIAD_supradom"/>
</dbReference>
<evidence type="ECO:0000256" key="9">
    <source>
        <dbReference type="ARBA" id="ARBA00022703"/>
    </source>
</evidence>
<feature type="region of interest" description="Disordered" evidence="25">
    <location>
        <begin position="718"/>
        <end position="808"/>
    </location>
</feature>
<dbReference type="SMART" id="SM00647">
    <property type="entry name" value="IBR"/>
    <property type="match status" value="2"/>
</dbReference>
<feature type="region of interest" description="Disordered" evidence="25">
    <location>
        <begin position="210"/>
        <end position="252"/>
    </location>
</feature>
<feature type="domain" description="RING-type" evidence="28">
    <location>
        <begin position="848"/>
        <end position="1095"/>
    </location>
</feature>
<comment type="subcellular location">
    <subcellularLocation>
        <location evidence="3">Cytoplasm</location>
    </subcellularLocation>
    <subcellularLocation>
        <location evidence="2">Mitochondrion membrane</location>
        <topology evidence="2">Single-pass membrane protein</topology>
    </subcellularLocation>
</comment>
<keyword evidence="30" id="KW-1185">Reference proteome</keyword>
<comment type="subunit">
    <text evidence="21">Interacts with UBE2L3, UBE2L6 and LCMT2, as well as with BAX. Interacts with TBK1; this interaction inhibits TBK1 phosphorylation and 'Lys-63'-linked polyubiquitination.</text>
</comment>
<dbReference type="Pfam" id="PF01485">
    <property type="entry name" value="IBR"/>
    <property type="match status" value="1"/>
</dbReference>
<dbReference type="Pfam" id="PF22191">
    <property type="entry name" value="IBR_1"/>
    <property type="match status" value="1"/>
</dbReference>
<dbReference type="EnsemblMetazoa" id="ENSAATROPT006988">
    <property type="protein sequence ID" value="ENSAATROPP006286"/>
    <property type="gene ID" value="ENSAATROPG005691"/>
</dbReference>
<feature type="transmembrane region" description="Helical" evidence="26">
    <location>
        <begin position="1109"/>
        <end position="1131"/>
    </location>
</feature>
<evidence type="ECO:0000259" key="28">
    <source>
        <dbReference type="PROSITE" id="PS51873"/>
    </source>
</evidence>
<evidence type="ECO:0000256" key="11">
    <source>
        <dbReference type="ARBA" id="ARBA00022737"/>
    </source>
</evidence>
<evidence type="ECO:0000256" key="15">
    <source>
        <dbReference type="ARBA" id="ARBA00022843"/>
    </source>
</evidence>
<evidence type="ECO:0000256" key="8">
    <source>
        <dbReference type="ARBA" id="ARBA00022692"/>
    </source>
</evidence>
<feature type="region of interest" description="Disordered" evidence="25">
    <location>
        <begin position="530"/>
        <end position="558"/>
    </location>
</feature>
<comment type="pathway">
    <text evidence="4">Protein modification; protein ubiquitination.</text>
</comment>
<evidence type="ECO:0000256" key="14">
    <source>
        <dbReference type="ARBA" id="ARBA00022833"/>
    </source>
</evidence>
<sequence length="1168" mass="121435">MTSTAIAAAVATPPSVVVPPVAFRSSVPLRAVDSPANVPGEAGGAGGGRLLRRKEFLAEANRAASLKTLSCDLSEILVKNLSLKRSETSSERRPQPPDDVSLEEFSGIISGLPATGAGGVGLCGGAQGANNNSASYGSGNSRHSLCDTFTSVNKLIKLKRVSSDGSNLSRFSSVVATGAGGGANYTRIVELPARQQQQPTFKRVEISVRERTPNNHKGASASGGAPPRCSGGGGVGPIPADPPLSESDEADGEPVVSVRKGGVIVNQLDQVDETCPLLLAAGDRRGDGGAPTITLRKKETALVFTRKNCDNPVTGPLPAEDAVPKVVLRRRVRLSDWKPGAREDQRLGEVAVKRRSLQWPIGGRTAETLESDGGAHRRRGGGDSTNGGSRFRHSWNAPGYDILEEDPTGAGGDLEKDFASIVHNLAGLRSHHLANGTHESVSLLEQHSPQIVPSRASRPTSLVGTGGAGRRSGPASWMHSSPMVPTSGSAGAGGGDSGNAESSPHAGSVLSSGPVPRKRRFEAFLKNLVGRRPSKEPPPPAAPPPAPAPPLLPSPEIKISKSPSEYNLAEITRSRLNISTTSLSSVHQKLWSVVPLLKRDVSCASLASPKTTPLLLDTSQVSSSGARCGTSGGGLGGLGCGGGNGGAAGGMRKCETVLALTGSSSSSSASQTLEPIRPLNRLRNCASVATCSRCSSLLSLAAAGSRYSLNASNGAFVSVSGPSDTPEPEVVATTKPKKGHDATGGSSGTGSKRKHVGNLLRLTTTSCTSSSSSSAASSPCSSSTPSSSSSSSASSSSPTTPNNGPASPATVVAKVALLLPSPTQPVSPIATGATTTTTTTTTALTPTVKFTCKLCLGEFSAENLTRITQCACSFCTECMTAYVEFEISEGAYEVSCPDAQCPAQGIITIAEITALASSSLVEKHHRYRLNREVELDRFRTWCPKAGCETICLVGPAAAAEQQQQKNQSLQTSCSDRIVPLSPSSSSMPSPCAVHCPTCREDFCSGCKKAWHPTMSCEENSRRLAVDGQADALGIPFDNDLIKCCPMCTVPIEKDEGCAQMMCKRCKHVFCWYCLASLDDDFLLRHYDKGPCKNKLGHSRASVVWHRAQVIGIFAGFGILLLVASPLLLLAAPCIVCCKCRICSGAAKLEETEVDYDDAAVALHTTNPR</sequence>
<dbReference type="PROSITE" id="PS51873">
    <property type="entry name" value="TRIAD"/>
    <property type="match status" value="1"/>
</dbReference>
<keyword evidence="9" id="KW-0053">Apoptosis</keyword>
<dbReference type="Gene3D" id="1.20.120.1750">
    <property type="match status" value="1"/>
</dbReference>
<dbReference type="FunFam" id="1.20.120.1750:FF:000010">
    <property type="entry name" value="RBR-type E3 ubiquitin transferase"/>
    <property type="match status" value="1"/>
</dbReference>
<dbReference type="AlphaFoldDB" id="A0AAG5D563"/>
<evidence type="ECO:0000256" key="12">
    <source>
        <dbReference type="ARBA" id="ARBA00022771"/>
    </source>
</evidence>
<proteinExistence type="inferred from homology"/>
<evidence type="ECO:0000256" key="3">
    <source>
        <dbReference type="ARBA" id="ARBA00004496"/>
    </source>
</evidence>
<accession>A0AAG5D563</accession>
<evidence type="ECO:0000256" key="23">
    <source>
        <dbReference type="ARBA" id="ARBA00078867"/>
    </source>
</evidence>
<comment type="function">
    <text evidence="20">E3 ubiquitin-protein ligase which accepts ubiquitin from E2 ubiquitin-conjugating enzymes UBE2L3 and UBE2L6 in the form of a thioester and then directly transfers the ubiquitin to targeted substrates such as LCMT2, thereby promoting their degradation. Induces apoptosis via a p53/TP53-dependent but caspase-independent mechanism. Plays a crucial role in maintaining the genomic stability by controlling the degradation of multiple proteins involved in mitotic progression and DNA damage. Regulates epithelial homeostasis by mediating degradation of CDKN1A and isoform 2 of TP63. Plays a regulatory role in innate immunity by negatively regulating IRF3 activation and IFN-beta production. Mechanistically, inhibits TBK1 phosphorylation and 'Lys-63'-linked polyubiquitination independently of its E3 ligase activity. Alternatively, promotes 'Lys-27' and 'Lys-33'-linked ubiquitination of IFIH1/MDA5, promoting selective autophagic degradation of IFIH1/MDA5 to inhibit antiviral response.</text>
</comment>
<evidence type="ECO:0000256" key="4">
    <source>
        <dbReference type="ARBA" id="ARBA00004906"/>
    </source>
</evidence>
<keyword evidence="17" id="KW-0496">Mitochondrion</keyword>
<organism evidence="29 30">
    <name type="scientific">Anopheles atroparvus</name>
    <name type="common">European mosquito</name>
    <dbReference type="NCBI Taxonomy" id="41427"/>
    <lineage>
        <taxon>Eukaryota</taxon>
        <taxon>Metazoa</taxon>
        <taxon>Ecdysozoa</taxon>
        <taxon>Arthropoda</taxon>
        <taxon>Hexapoda</taxon>
        <taxon>Insecta</taxon>
        <taxon>Pterygota</taxon>
        <taxon>Neoptera</taxon>
        <taxon>Endopterygota</taxon>
        <taxon>Diptera</taxon>
        <taxon>Nematocera</taxon>
        <taxon>Culicoidea</taxon>
        <taxon>Culicidae</taxon>
        <taxon>Anophelinae</taxon>
        <taxon>Anopheles</taxon>
    </lineage>
</organism>
<dbReference type="FunFam" id="3.30.40.10:FF:000051">
    <property type="entry name" value="RBR-type E3 ubiquitin transferase"/>
    <property type="match status" value="1"/>
</dbReference>
<keyword evidence="13" id="KW-0833">Ubl conjugation pathway</keyword>
<keyword evidence="7" id="KW-0808">Transferase</keyword>
<dbReference type="CDD" id="cd16632">
    <property type="entry name" value="mRING-HC-C4C4_RBR_RNF144"/>
    <property type="match status" value="1"/>
</dbReference>
<dbReference type="InterPro" id="IPR002867">
    <property type="entry name" value="IBR_dom"/>
</dbReference>